<evidence type="ECO:0000259" key="1">
    <source>
        <dbReference type="PROSITE" id="PS50948"/>
    </source>
</evidence>
<dbReference type="PROSITE" id="PS50948">
    <property type="entry name" value="PAN"/>
    <property type="match status" value="1"/>
</dbReference>
<keyword evidence="3" id="KW-1185">Reference proteome</keyword>
<dbReference type="InterPro" id="IPR003609">
    <property type="entry name" value="Pan_app"/>
</dbReference>
<dbReference type="Pfam" id="PF00024">
    <property type="entry name" value="PAN_1"/>
    <property type="match status" value="1"/>
</dbReference>
<comment type="caution">
    <text evidence="2">The sequence shown here is derived from an EMBL/GenBank/DDBJ whole genome shotgun (WGS) entry which is preliminary data.</text>
</comment>
<feature type="non-terminal residue" evidence="2">
    <location>
        <position position="86"/>
    </location>
</feature>
<feature type="domain" description="Apple" evidence="1">
    <location>
        <begin position="4"/>
        <end position="83"/>
    </location>
</feature>
<evidence type="ECO:0000313" key="2">
    <source>
        <dbReference type="EMBL" id="KAK7477389.1"/>
    </source>
</evidence>
<proteinExistence type="predicted"/>
<dbReference type="EMBL" id="JACVVK020000351">
    <property type="protein sequence ID" value="KAK7477389.1"/>
    <property type="molecule type" value="Genomic_DNA"/>
</dbReference>
<feature type="non-terminal residue" evidence="2">
    <location>
        <position position="1"/>
    </location>
</feature>
<gene>
    <name evidence="2" type="ORF">BaRGS_00031365</name>
</gene>
<organism evidence="2 3">
    <name type="scientific">Batillaria attramentaria</name>
    <dbReference type="NCBI Taxonomy" id="370345"/>
    <lineage>
        <taxon>Eukaryota</taxon>
        <taxon>Metazoa</taxon>
        <taxon>Spiralia</taxon>
        <taxon>Lophotrochozoa</taxon>
        <taxon>Mollusca</taxon>
        <taxon>Gastropoda</taxon>
        <taxon>Caenogastropoda</taxon>
        <taxon>Sorbeoconcha</taxon>
        <taxon>Cerithioidea</taxon>
        <taxon>Batillariidae</taxon>
        <taxon>Batillaria</taxon>
    </lineage>
</organism>
<dbReference type="AlphaFoldDB" id="A0ABD0JRQ6"/>
<sequence>FQYCHFTDVLHTALRNEDPTDVVVNVTTLDECKKSCDNYTLCRRITFERTVESEFGTCRIAFADRVGFSETARLGSVKSSKSCYNC</sequence>
<name>A0ABD0JRQ6_9CAEN</name>
<accession>A0ABD0JRQ6</accession>
<reference evidence="2 3" key="1">
    <citation type="journal article" date="2023" name="Sci. Data">
        <title>Genome assembly of the Korean intertidal mud-creeper Batillaria attramentaria.</title>
        <authorList>
            <person name="Patra A.K."/>
            <person name="Ho P.T."/>
            <person name="Jun S."/>
            <person name="Lee S.J."/>
            <person name="Kim Y."/>
            <person name="Won Y.J."/>
        </authorList>
    </citation>
    <scope>NUCLEOTIDE SEQUENCE [LARGE SCALE GENOMIC DNA]</scope>
    <source>
        <strain evidence="2">Wonlab-2016</strain>
    </source>
</reference>
<evidence type="ECO:0000313" key="3">
    <source>
        <dbReference type="Proteomes" id="UP001519460"/>
    </source>
</evidence>
<dbReference type="Proteomes" id="UP001519460">
    <property type="component" value="Unassembled WGS sequence"/>
</dbReference>
<protein>
    <recommendedName>
        <fullName evidence="1">Apple domain-containing protein</fullName>
    </recommendedName>
</protein>